<evidence type="ECO:0000313" key="2">
    <source>
        <dbReference type="EMBL" id="PNW84583.1"/>
    </source>
</evidence>
<organism evidence="2 3">
    <name type="scientific">Chlamydomonas reinhardtii</name>
    <name type="common">Chlamydomonas smithii</name>
    <dbReference type="NCBI Taxonomy" id="3055"/>
    <lineage>
        <taxon>Eukaryota</taxon>
        <taxon>Viridiplantae</taxon>
        <taxon>Chlorophyta</taxon>
        <taxon>core chlorophytes</taxon>
        <taxon>Chlorophyceae</taxon>
        <taxon>CS clade</taxon>
        <taxon>Chlamydomonadales</taxon>
        <taxon>Chlamydomonadaceae</taxon>
        <taxon>Chlamydomonas</taxon>
    </lineage>
</organism>
<keyword evidence="3" id="KW-1185">Reference proteome</keyword>
<feature type="region of interest" description="Disordered" evidence="1">
    <location>
        <begin position="355"/>
        <end position="380"/>
    </location>
</feature>
<dbReference type="InParanoid" id="A0A2K3DVL8"/>
<proteinExistence type="predicted"/>
<feature type="region of interest" description="Disordered" evidence="1">
    <location>
        <begin position="100"/>
        <end position="144"/>
    </location>
</feature>
<evidence type="ECO:0000313" key="3">
    <source>
        <dbReference type="Proteomes" id="UP000006906"/>
    </source>
</evidence>
<dbReference type="GeneID" id="5721158"/>
<protein>
    <submittedName>
        <fullName evidence="2">Uncharacterized protein</fullName>
    </submittedName>
</protein>
<dbReference type="OrthoDB" id="10647573at2759"/>
<gene>
    <name evidence="2" type="ORF">CHLRE_03g150000v5</name>
</gene>
<sequence length="535" mass="53306">MPPSTTLAGSCDSMDVRGVSIKAIASSAMRPATSASSWRTDGQTEADITSRLQAPVAAYSGAVRGPYGAPRCDIPRPPAKRPSEAGLSCGAQDVNFPARRAASGGGGFPAAAASASPAPSHSAGGYQHAHPHGQAQHSYLEGPAASQPHCSEACALRPPRRTVWAVRSAGGACPPLQPASAGGSPRSMPPRRLGPAVTVAAAAAAAHYRRQASCPPLAPALFPQYDPPHARARLCGGERGSAAAGMPAPTAFMHYNGPVLNLWSAGGAQGPAPHFLSEPHTSTSSTSTFVAPPHPTHAYHLPINNVPAPSLVSAGHSHSHVGAMDCGPSGMCACYDCLAQHRQLLLAAAAPPLQRPASSSGFRRGGAASSGVTAPSSGWGAALAPPPQHIHAGTAPGPCACAECMSVAAAGLPAPLLSAGSTAAAAVAATPFLTAAAAGPMSASSSDTEMASSDGDTSAPAEDVQYQAAYDAAYAAAYRAAYRAVRSAYISSGGGGAPPPQAAAAAAEPAAAVRGVSMYRATRSDYVPGTPSQRC</sequence>
<name>A0A2K3DVL8_CHLRE</name>
<dbReference type="PaxDb" id="3055-EDP01464"/>
<dbReference type="AlphaFoldDB" id="A0A2K3DVL8"/>
<dbReference type="Gramene" id="PNW84583">
    <property type="protein sequence ID" value="PNW84583"/>
    <property type="gene ID" value="CHLRE_03g150000v5"/>
</dbReference>
<feature type="compositionally biased region" description="Low complexity" evidence="1">
    <location>
        <begin position="109"/>
        <end position="125"/>
    </location>
</feature>
<dbReference type="ExpressionAtlas" id="A0A2K3DVL8">
    <property type="expression patterns" value="baseline"/>
</dbReference>
<evidence type="ECO:0000256" key="1">
    <source>
        <dbReference type="SAM" id="MobiDB-lite"/>
    </source>
</evidence>
<dbReference type="EMBL" id="CM008964">
    <property type="protein sequence ID" value="PNW84583.1"/>
    <property type="molecule type" value="Genomic_DNA"/>
</dbReference>
<dbReference type="Proteomes" id="UP000006906">
    <property type="component" value="Chromosome 3"/>
</dbReference>
<feature type="compositionally biased region" description="Low complexity" evidence="1">
    <location>
        <begin position="355"/>
        <end position="371"/>
    </location>
</feature>
<reference evidence="2 3" key="1">
    <citation type="journal article" date="2007" name="Science">
        <title>The Chlamydomonas genome reveals the evolution of key animal and plant functions.</title>
        <authorList>
            <person name="Merchant S.S."/>
            <person name="Prochnik S.E."/>
            <person name="Vallon O."/>
            <person name="Harris E.H."/>
            <person name="Karpowicz S.J."/>
            <person name="Witman G.B."/>
            <person name="Terry A."/>
            <person name="Salamov A."/>
            <person name="Fritz-Laylin L.K."/>
            <person name="Marechal-Drouard L."/>
            <person name="Marshall W.F."/>
            <person name="Qu L.H."/>
            <person name="Nelson D.R."/>
            <person name="Sanderfoot A.A."/>
            <person name="Spalding M.H."/>
            <person name="Kapitonov V.V."/>
            <person name="Ren Q."/>
            <person name="Ferris P."/>
            <person name="Lindquist E."/>
            <person name="Shapiro H."/>
            <person name="Lucas S.M."/>
            <person name="Grimwood J."/>
            <person name="Schmutz J."/>
            <person name="Cardol P."/>
            <person name="Cerutti H."/>
            <person name="Chanfreau G."/>
            <person name="Chen C.L."/>
            <person name="Cognat V."/>
            <person name="Croft M.T."/>
            <person name="Dent R."/>
            <person name="Dutcher S."/>
            <person name="Fernandez E."/>
            <person name="Fukuzawa H."/>
            <person name="Gonzalez-Ballester D."/>
            <person name="Gonzalez-Halphen D."/>
            <person name="Hallmann A."/>
            <person name="Hanikenne M."/>
            <person name="Hippler M."/>
            <person name="Inwood W."/>
            <person name="Jabbari K."/>
            <person name="Kalanon M."/>
            <person name="Kuras R."/>
            <person name="Lefebvre P.A."/>
            <person name="Lemaire S.D."/>
            <person name="Lobanov A.V."/>
            <person name="Lohr M."/>
            <person name="Manuell A."/>
            <person name="Meier I."/>
            <person name="Mets L."/>
            <person name="Mittag M."/>
            <person name="Mittelmeier T."/>
            <person name="Moroney J.V."/>
            <person name="Moseley J."/>
            <person name="Napoli C."/>
            <person name="Nedelcu A.M."/>
            <person name="Niyogi K."/>
            <person name="Novoselov S.V."/>
            <person name="Paulsen I.T."/>
            <person name="Pazour G."/>
            <person name="Purton S."/>
            <person name="Ral J.P."/>
            <person name="Riano-Pachon D.M."/>
            <person name="Riekhof W."/>
            <person name="Rymarquis L."/>
            <person name="Schroda M."/>
            <person name="Stern D."/>
            <person name="Umen J."/>
            <person name="Willows R."/>
            <person name="Wilson N."/>
            <person name="Zimmer S.L."/>
            <person name="Allmer J."/>
            <person name="Balk J."/>
            <person name="Bisova K."/>
            <person name="Chen C.J."/>
            <person name="Elias M."/>
            <person name="Gendler K."/>
            <person name="Hauser C."/>
            <person name="Lamb M.R."/>
            <person name="Ledford H."/>
            <person name="Long J.C."/>
            <person name="Minagawa J."/>
            <person name="Page M.D."/>
            <person name="Pan J."/>
            <person name="Pootakham W."/>
            <person name="Roje S."/>
            <person name="Rose A."/>
            <person name="Stahlberg E."/>
            <person name="Terauchi A.M."/>
            <person name="Yang P."/>
            <person name="Ball S."/>
            <person name="Bowler C."/>
            <person name="Dieckmann C.L."/>
            <person name="Gladyshev V.N."/>
            <person name="Green P."/>
            <person name="Jorgensen R."/>
            <person name="Mayfield S."/>
            <person name="Mueller-Roeber B."/>
            <person name="Rajamani S."/>
            <person name="Sayre R.T."/>
            <person name="Brokstein P."/>
            <person name="Dubchak I."/>
            <person name="Goodstein D."/>
            <person name="Hornick L."/>
            <person name="Huang Y.W."/>
            <person name="Jhaveri J."/>
            <person name="Luo Y."/>
            <person name="Martinez D."/>
            <person name="Ngau W.C."/>
            <person name="Otillar B."/>
            <person name="Poliakov A."/>
            <person name="Porter A."/>
            <person name="Szajkowski L."/>
            <person name="Werner G."/>
            <person name="Zhou K."/>
            <person name="Grigoriev I.V."/>
            <person name="Rokhsar D.S."/>
            <person name="Grossman A.R."/>
        </authorList>
    </citation>
    <scope>NUCLEOTIDE SEQUENCE [LARGE SCALE GENOMIC DNA]</scope>
    <source>
        <strain evidence="3">CC-503</strain>
    </source>
</reference>
<accession>A0A2K3DVL8</accession>
<dbReference type="KEGG" id="cre:CHLRE_03g150000v5"/>
<dbReference type="RefSeq" id="XP_001695677.2">
    <property type="nucleotide sequence ID" value="XM_001695625.2"/>
</dbReference>